<protein>
    <submittedName>
        <fullName evidence="1">Uncharacterized protein</fullName>
    </submittedName>
</protein>
<reference evidence="1" key="1">
    <citation type="journal article" date="2020" name="mSystems">
        <title>Genome- and Community-Level Interaction Insights into Carbon Utilization and Element Cycling Functions of Hydrothermarchaeota in Hydrothermal Sediment.</title>
        <authorList>
            <person name="Zhou Z."/>
            <person name="Liu Y."/>
            <person name="Xu W."/>
            <person name="Pan J."/>
            <person name="Luo Z.H."/>
            <person name="Li M."/>
        </authorList>
    </citation>
    <scope>NUCLEOTIDE SEQUENCE</scope>
    <source>
        <strain evidence="1">SpSt-667</strain>
    </source>
</reference>
<evidence type="ECO:0000313" key="1">
    <source>
        <dbReference type="EMBL" id="HGQ35930.1"/>
    </source>
</evidence>
<name>A0A832CSQ5_9CREN</name>
<sequence>MERGERLSVVMPFIYDKSVLYSGDRGSMIGKWVVNGSYSFIEDGLLIGSEGMCTFVYNDVVKVEGYKVYRLRLSIRRIDGEVRFSLSSVSQLIVNRFVSVVIDRYRYTCVSSG</sequence>
<dbReference type="EMBL" id="DTCK01000031">
    <property type="protein sequence ID" value="HGQ35930.1"/>
    <property type="molecule type" value="Genomic_DNA"/>
</dbReference>
<organism evidence="1">
    <name type="scientific">Ignisphaera aggregans</name>
    <dbReference type="NCBI Taxonomy" id="334771"/>
    <lineage>
        <taxon>Archaea</taxon>
        <taxon>Thermoproteota</taxon>
        <taxon>Thermoprotei</taxon>
        <taxon>Desulfurococcales</taxon>
        <taxon>Desulfurococcaceae</taxon>
        <taxon>Ignisphaera</taxon>
    </lineage>
</organism>
<gene>
    <name evidence="1" type="ORF">ENU41_04555</name>
</gene>
<proteinExistence type="predicted"/>
<accession>A0A832CSQ5</accession>
<comment type="caution">
    <text evidence="1">The sequence shown here is derived from an EMBL/GenBank/DDBJ whole genome shotgun (WGS) entry which is preliminary data.</text>
</comment>
<dbReference type="AlphaFoldDB" id="A0A832CSQ5"/>